<dbReference type="RefSeq" id="WP_310895551.1">
    <property type="nucleotide sequence ID" value="NZ_JAMQOM010000002.1"/>
</dbReference>
<reference evidence="2 3" key="1">
    <citation type="submission" date="2022-06" db="EMBL/GenBank/DDBJ databases">
        <title>Haloarcula sp. a new haloarchaeum isolate from saline soil.</title>
        <authorList>
            <person name="Strakova D."/>
            <person name="Galisteo C."/>
            <person name="Sanchez-Porro C."/>
            <person name="Ventosa A."/>
        </authorList>
    </citation>
    <scope>NUCLEOTIDE SEQUENCE [LARGE SCALE GENOMIC DNA]</scope>
    <source>
        <strain evidence="2 3">S1AR25-5A</strain>
    </source>
</reference>
<dbReference type="AlphaFoldDB" id="A0AAE4EWU1"/>
<comment type="caution">
    <text evidence="2">The sequence shown here is derived from an EMBL/GenBank/DDBJ whole genome shotgun (WGS) entry which is preliminary data.</text>
</comment>
<dbReference type="EMBL" id="JAMQOM010000002">
    <property type="protein sequence ID" value="MDS0220884.1"/>
    <property type="molecule type" value="Genomic_DNA"/>
</dbReference>
<feature type="compositionally biased region" description="Basic and acidic residues" evidence="1">
    <location>
        <begin position="185"/>
        <end position="200"/>
    </location>
</feature>
<dbReference type="Proteomes" id="UP001253439">
    <property type="component" value="Unassembled WGS sequence"/>
</dbReference>
<organism evidence="2 3">
    <name type="scientific">Haloarcula terrestris</name>
    <dbReference type="NCBI Taxonomy" id="2950533"/>
    <lineage>
        <taxon>Archaea</taxon>
        <taxon>Methanobacteriati</taxon>
        <taxon>Methanobacteriota</taxon>
        <taxon>Stenosarchaea group</taxon>
        <taxon>Halobacteria</taxon>
        <taxon>Halobacteriales</taxon>
        <taxon>Haloarculaceae</taxon>
        <taxon>Haloarcula</taxon>
    </lineage>
</organism>
<evidence type="ECO:0000256" key="1">
    <source>
        <dbReference type="SAM" id="MobiDB-lite"/>
    </source>
</evidence>
<proteinExistence type="predicted"/>
<evidence type="ECO:0000313" key="2">
    <source>
        <dbReference type="EMBL" id="MDS0220884.1"/>
    </source>
</evidence>
<sequence>MSGDLVRPADDADPDGVMDYISAVSDELPTDAGDVIALREMWYHLRVHGTVTEADLKDAGWDASEKLRRIHGTQNDWWTSTGKQYLALLPNVSPPGDATPWRRYLQVLPDLVRPSTPTGQWAFDEGGQSRPDQDADPATLTDEQLSAALDAVDVPGDIGRDRGRSTVPLRRMYRQIEQGSATTAELKDHYSTSRHDKPEQGHYQTAGAWFRAVGRPILASLPGIDPPRVVGEPWRFIGVEEAALQVDTTDDDGVDAALAALSIPGRGAWADRRREVIEQAYKLVRDEGSVSRSALVSRVDASDVGYESAEAFVDEVLADCLPELPGVESGESADSWRYRGSGGE</sequence>
<protein>
    <submittedName>
        <fullName evidence="2">Uncharacterized protein</fullName>
    </submittedName>
</protein>
<accession>A0AAE4EWU1</accession>
<gene>
    <name evidence="2" type="ORF">NDI54_05885</name>
</gene>
<evidence type="ECO:0000313" key="3">
    <source>
        <dbReference type="Proteomes" id="UP001253439"/>
    </source>
</evidence>
<feature type="region of interest" description="Disordered" evidence="1">
    <location>
        <begin position="116"/>
        <end position="138"/>
    </location>
</feature>
<keyword evidence="3" id="KW-1185">Reference proteome</keyword>
<feature type="region of interest" description="Disordered" evidence="1">
    <location>
        <begin position="178"/>
        <end position="200"/>
    </location>
</feature>
<name>A0AAE4EWU1_9EURY</name>